<proteinExistence type="predicted"/>
<dbReference type="OrthoDB" id="4539871at2"/>
<dbReference type="GO" id="GO:0016853">
    <property type="term" value="F:isomerase activity"/>
    <property type="evidence" value="ECO:0007669"/>
    <property type="project" value="UniProtKB-KW"/>
</dbReference>
<dbReference type="InterPro" id="IPR032710">
    <property type="entry name" value="NTF2-like_dom_sf"/>
</dbReference>
<reference evidence="2 3" key="1">
    <citation type="submission" date="2016-11" db="EMBL/GenBank/DDBJ databases">
        <authorList>
            <person name="Jaros S."/>
            <person name="Januszkiewicz K."/>
            <person name="Wedrychowicz H."/>
        </authorList>
    </citation>
    <scope>NUCLEOTIDE SEQUENCE [LARGE SCALE GENOMIC DNA]</scope>
    <source>
        <strain evidence="2 3">DSM 43832</strain>
    </source>
</reference>
<dbReference type="AlphaFoldDB" id="A0A1M6P4X3"/>
<evidence type="ECO:0000259" key="1">
    <source>
        <dbReference type="Pfam" id="PF12680"/>
    </source>
</evidence>
<feature type="domain" description="SnoaL-like" evidence="1">
    <location>
        <begin position="10"/>
        <end position="129"/>
    </location>
</feature>
<dbReference type="Pfam" id="PF12680">
    <property type="entry name" value="SnoaL_2"/>
    <property type="match status" value="1"/>
</dbReference>
<keyword evidence="2" id="KW-0413">Isomerase</keyword>
<dbReference type="STRING" id="1848.SAMN05443637_10248"/>
<dbReference type="Gene3D" id="3.10.450.50">
    <property type="match status" value="1"/>
</dbReference>
<dbReference type="InterPro" id="IPR037401">
    <property type="entry name" value="SnoaL-like"/>
</dbReference>
<dbReference type="RefSeq" id="WP_073455208.1">
    <property type="nucleotide sequence ID" value="NZ_CALGVN010000053.1"/>
</dbReference>
<sequence length="145" mass="16413">MSELFDRFSEAYKALERRDVSKMADLFADDIVFITPERTMKGKEEAISRFVANQNAFSDLKLEVDPEHGVIDAGDCCAVEFIITGTLKGDLDTTVSINDGTVGDTVKATGKKFRMRSTDHVWWRDGKIYKFSVYYDPAEPTRQIV</sequence>
<organism evidence="2 3">
    <name type="scientific">Pseudonocardia thermophila</name>
    <dbReference type="NCBI Taxonomy" id="1848"/>
    <lineage>
        <taxon>Bacteria</taxon>
        <taxon>Bacillati</taxon>
        <taxon>Actinomycetota</taxon>
        <taxon>Actinomycetes</taxon>
        <taxon>Pseudonocardiales</taxon>
        <taxon>Pseudonocardiaceae</taxon>
        <taxon>Pseudonocardia</taxon>
    </lineage>
</organism>
<accession>A0A1M6P4X3</accession>
<dbReference type="Proteomes" id="UP000184363">
    <property type="component" value="Unassembled WGS sequence"/>
</dbReference>
<keyword evidence="3" id="KW-1185">Reference proteome</keyword>
<dbReference type="EMBL" id="FRAP01000002">
    <property type="protein sequence ID" value="SHK02960.1"/>
    <property type="molecule type" value="Genomic_DNA"/>
</dbReference>
<evidence type="ECO:0000313" key="2">
    <source>
        <dbReference type="EMBL" id="SHK02960.1"/>
    </source>
</evidence>
<name>A0A1M6P4X3_PSETH</name>
<gene>
    <name evidence="2" type="ORF">SAMN05443637_10248</name>
</gene>
<protein>
    <submittedName>
        <fullName evidence="2">Ketosteroid isomerase-related protein</fullName>
    </submittedName>
</protein>
<dbReference type="SUPFAM" id="SSF54427">
    <property type="entry name" value="NTF2-like"/>
    <property type="match status" value="1"/>
</dbReference>
<evidence type="ECO:0000313" key="3">
    <source>
        <dbReference type="Proteomes" id="UP000184363"/>
    </source>
</evidence>